<dbReference type="EMBL" id="MQWA01000001">
    <property type="protein sequence ID" value="PQJ27473.1"/>
    <property type="molecule type" value="Genomic_DNA"/>
</dbReference>
<dbReference type="InterPro" id="IPR001020">
    <property type="entry name" value="PTS_HPr_His_P_site"/>
</dbReference>
<dbReference type="GO" id="GO:0009401">
    <property type="term" value="P:phosphoenolpyruvate-dependent sugar phosphotransferase system"/>
    <property type="evidence" value="ECO:0007669"/>
    <property type="project" value="UniProtKB-KW"/>
</dbReference>
<dbReference type="PANTHER" id="PTHR33705">
    <property type="entry name" value="PHOSPHOCARRIER PROTEIN HPR"/>
    <property type="match status" value="1"/>
</dbReference>
<dbReference type="PROSITE" id="PS51350">
    <property type="entry name" value="PTS_HPR_DOM"/>
    <property type="match status" value="1"/>
</dbReference>
<name>A0A2S7TZU3_9BACT</name>
<keyword evidence="3" id="KW-0963">Cytoplasm</keyword>
<evidence type="ECO:0000259" key="5">
    <source>
        <dbReference type="PROSITE" id="PS51350"/>
    </source>
</evidence>
<proteinExistence type="inferred from homology"/>
<dbReference type="CDD" id="cd00367">
    <property type="entry name" value="PTS-HPr_like"/>
    <property type="match status" value="1"/>
</dbReference>
<dbReference type="NCBIfam" id="TIGR01003">
    <property type="entry name" value="PTS_HPr_family"/>
    <property type="match status" value="1"/>
</dbReference>
<dbReference type="AlphaFoldDB" id="A0A2S7TZU3"/>
<dbReference type="PROSITE" id="PS00369">
    <property type="entry name" value="PTS_HPR_HIS"/>
    <property type="match status" value="1"/>
</dbReference>
<dbReference type="InterPro" id="IPR035895">
    <property type="entry name" value="HPr-like_sf"/>
</dbReference>
<accession>A0A2S7TZU3</accession>
<gene>
    <name evidence="6" type="ORF">BSZ32_02480</name>
</gene>
<dbReference type="OrthoDB" id="9809047at2"/>
<dbReference type="SUPFAM" id="SSF55594">
    <property type="entry name" value="HPr-like"/>
    <property type="match status" value="1"/>
</dbReference>
<keyword evidence="4" id="KW-0598">Phosphotransferase system</keyword>
<feature type="domain" description="HPr" evidence="5">
    <location>
        <begin position="1"/>
        <end position="87"/>
    </location>
</feature>
<dbReference type="PROSITE" id="PS00589">
    <property type="entry name" value="PTS_HPR_SER"/>
    <property type="match status" value="1"/>
</dbReference>
<evidence type="ECO:0000256" key="1">
    <source>
        <dbReference type="ARBA" id="ARBA00004496"/>
    </source>
</evidence>
<dbReference type="Gene3D" id="3.30.1340.10">
    <property type="entry name" value="HPr-like"/>
    <property type="match status" value="1"/>
</dbReference>
<evidence type="ECO:0000256" key="3">
    <source>
        <dbReference type="ARBA" id="ARBA00022490"/>
    </source>
</evidence>
<dbReference type="InterPro" id="IPR000032">
    <property type="entry name" value="HPr-like"/>
</dbReference>
<dbReference type="InterPro" id="IPR050399">
    <property type="entry name" value="HPr"/>
</dbReference>
<evidence type="ECO:0000313" key="6">
    <source>
        <dbReference type="EMBL" id="PQJ27473.1"/>
    </source>
</evidence>
<sequence>MPTQEFTITNKLGIHARPAAQFVKTANRFDAEITVEKDGEEIDGKSIMGLMMLAAGHGSVLIITTDGPDAEAALEAVGSLIARNFEE</sequence>
<dbReference type="RefSeq" id="WP_105041959.1">
    <property type="nucleotide sequence ID" value="NZ_MQWA01000001.1"/>
</dbReference>
<dbReference type="PRINTS" id="PR00107">
    <property type="entry name" value="PHOSPHOCPHPR"/>
</dbReference>
<comment type="subcellular location">
    <subcellularLocation>
        <location evidence="1">Cytoplasm</location>
    </subcellularLocation>
</comment>
<evidence type="ECO:0000256" key="2">
    <source>
        <dbReference type="ARBA" id="ARBA00010736"/>
    </source>
</evidence>
<dbReference type="Pfam" id="PF00381">
    <property type="entry name" value="PTS-HPr"/>
    <property type="match status" value="1"/>
</dbReference>
<comment type="caution">
    <text evidence="6">The sequence shown here is derived from an EMBL/GenBank/DDBJ whole genome shotgun (WGS) entry which is preliminary data.</text>
</comment>
<keyword evidence="7" id="KW-1185">Reference proteome</keyword>
<comment type="similarity">
    <text evidence="2">Belongs to the HPr family.</text>
</comment>
<evidence type="ECO:0000256" key="4">
    <source>
        <dbReference type="ARBA" id="ARBA00022683"/>
    </source>
</evidence>
<dbReference type="Proteomes" id="UP000239907">
    <property type="component" value="Unassembled WGS sequence"/>
</dbReference>
<protein>
    <submittedName>
        <fullName evidence="6">Phosphocarrier protein HPr</fullName>
    </submittedName>
</protein>
<evidence type="ECO:0000313" key="7">
    <source>
        <dbReference type="Proteomes" id="UP000239907"/>
    </source>
</evidence>
<organism evidence="6 7">
    <name type="scientific">Rubritalea profundi</name>
    <dbReference type="NCBI Taxonomy" id="1658618"/>
    <lineage>
        <taxon>Bacteria</taxon>
        <taxon>Pseudomonadati</taxon>
        <taxon>Verrucomicrobiota</taxon>
        <taxon>Verrucomicrobiia</taxon>
        <taxon>Verrucomicrobiales</taxon>
        <taxon>Rubritaleaceae</taxon>
        <taxon>Rubritalea</taxon>
    </lineage>
</organism>
<reference evidence="6 7" key="1">
    <citation type="submission" date="2016-12" db="EMBL/GenBank/DDBJ databases">
        <title>Study of bacterial adaptation to deep sea.</title>
        <authorList>
            <person name="Song J."/>
            <person name="Yoshizawa S."/>
            <person name="Kogure K."/>
        </authorList>
    </citation>
    <scope>NUCLEOTIDE SEQUENCE [LARGE SCALE GENOMIC DNA]</scope>
    <source>
        <strain evidence="6 7">SAORIC-165</strain>
    </source>
</reference>
<dbReference type="GO" id="GO:0005737">
    <property type="term" value="C:cytoplasm"/>
    <property type="evidence" value="ECO:0007669"/>
    <property type="project" value="UniProtKB-SubCell"/>
</dbReference>
<dbReference type="InterPro" id="IPR002114">
    <property type="entry name" value="PTS_HPr_Ser_P_site"/>
</dbReference>
<dbReference type="PANTHER" id="PTHR33705:SF2">
    <property type="entry name" value="PHOSPHOCARRIER PROTEIN NPR"/>
    <property type="match status" value="1"/>
</dbReference>